<dbReference type="SUPFAM" id="SSF54427">
    <property type="entry name" value="NTF2-like"/>
    <property type="match status" value="1"/>
</dbReference>
<dbReference type="PANTHER" id="PTHR38436">
    <property type="entry name" value="POLYKETIDE CYCLASE SNOAL-LIKE DOMAIN"/>
    <property type="match status" value="1"/>
</dbReference>
<dbReference type="AlphaFoldDB" id="A0A931B8T6"/>
<name>A0A931B8T6_9ACTN</name>
<proteinExistence type="predicted"/>
<evidence type="ECO:0000313" key="2">
    <source>
        <dbReference type="Proteomes" id="UP000657385"/>
    </source>
</evidence>
<dbReference type="PANTHER" id="PTHR38436:SF1">
    <property type="entry name" value="ESTER CYCLASE"/>
    <property type="match status" value="1"/>
</dbReference>
<protein>
    <submittedName>
        <fullName evidence="1">Ester cyclase</fullName>
    </submittedName>
</protein>
<comment type="caution">
    <text evidence="1">The sequence shown here is derived from an EMBL/GenBank/DDBJ whole genome shotgun (WGS) entry which is preliminary data.</text>
</comment>
<dbReference type="Pfam" id="PF07366">
    <property type="entry name" value="SnoaL"/>
    <property type="match status" value="1"/>
</dbReference>
<accession>A0A931B8T6</accession>
<dbReference type="InterPro" id="IPR032710">
    <property type="entry name" value="NTF2-like_dom_sf"/>
</dbReference>
<dbReference type="Gene3D" id="3.10.450.50">
    <property type="match status" value="1"/>
</dbReference>
<evidence type="ECO:0000313" key="1">
    <source>
        <dbReference type="EMBL" id="MBF9070767.1"/>
    </source>
</evidence>
<reference evidence="1" key="1">
    <citation type="submission" date="2020-11" db="EMBL/GenBank/DDBJ databases">
        <title>Isolation and identification of active actinomycetes.</title>
        <authorList>
            <person name="Yu B."/>
        </authorList>
    </citation>
    <scope>NUCLEOTIDE SEQUENCE</scope>
    <source>
        <strain evidence="1">NEAU-YB345</strain>
    </source>
</reference>
<dbReference type="InterPro" id="IPR009959">
    <property type="entry name" value="Cyclase_SnoaL-like"/>
</dbReference>
<dbReference type="GO" id="GO:0030638">
    <property type="term" value="P:polyketide metabolic process"/>
    <property type="evidence" value="ECO:0007669"/>
    <property type="project" value="InterPro"/>
</dbReference>
<dbReference type="Proteomes" id="UP000657385">
    <property type="component" value="Unassembled WGS sequence"/>
</dbReference>
<organism evidence="1 2">
    <name type="scientific">Streptacidiphilus fuscans</name>
    <dbReference type="NCBI Taxonomy" id="2789292"/>
    <lineage>
        <taxon>Bacteria</taxon>
        <taxon>Bacillati</taxon>
        <taxon>Actinomycetota</taxon>
        <taxon>Actinomycetes</taxon>
        <taxon>Kitasatosporales</taxon>
        <taxon>Streptomycetaceae</taxon>
        <taxon>Streptacidiphilus</taxon>
    </lineage>
</organism>
<keyword evidence="2" id="KW-1185">Reference proteome</keyword>
<dbReference type="RefSeq" id="WP_196195926.1">
    <property type="nucleotide sequence ID" value="NZ_JADPRT010000009.1"/>
</dbReference>
<gene>
    <name evidence="1" type="ORF">I2501_22375</name>
</gene>
<sequence length="138" mass="15182">MADTGAELVRRYYEEFLTSPGNLQLADSLMAPDVVFENPISPDGIHGLAAYKEFALRWYGGFPDRVFTVDDLLEQDDKVAAAFTITGTHQGVFMGAAPTHERITVRGMNIFRIEDGRIKEVTAYFDPGQLLTPLGLGG</sequence>
<dbReference type="EMBL" id="JADPRT010000009">
    <property type="protein sequence ID" value="MBF9070767.1"/>
    <property type="molecule type" value="Genomic_DNA"/>
</dbReference>